<keyword evidence="11" id="KW-0813">Transport</keyword>
<dbReference type="HAMAP" id="MF_00454">
    <property type="entry name" value="FluC"/>
    <property type="match status" value="1"/>
</dbReference>
<sequence length="125" mass="12813">MNALLVFLGGGLGALCRYGLARLLPPAALTEGQFPWATFLANLLACIILGVALGLMTRDQLSRSGQLLLVTGFCGGFSTFSTFAAELTELLQGGHAGVALLYLGGSLLLGIISIGAVVYLTSAPI</sequence>
<evidence type="ECO:0000256" key="8">
    <source>
        <dbReference type="ARBA" id="ARBA00023303"/>
    </source>
</evidence>
<dbReference type="PANTHER" id="PTHR28259">
    <property type="entry name" value="FLUORIDE EXPORT PROTEIN 1-RELATED"/>
    <property type="match status" value="1"/>
</dbReference>
<evidence type="ECO:0000256" key="2">
    <source>
        <dbReference type="ARBA" id="ARBA00022475"/>
    </source>
</evidence>
<keyword evidence="11" id="KW-0915">Sodium</keyword>
<keyword evidence="7 11" id="KW-0472">Membrane</keyword>
<dbReference type="Proteomes" id="UP000308528">
    <property type="component" value="Unassembled WGS sequence"/>
</dbReference>
<dbReference type="NCBIfam" id="TIGR00494">
    <property type="entry name" value="crcB"/>
    <property type="match status" value="1"/>
</dbReference>
<evidence type="ECO:0000256" key="1">
    <source>
        <dbReference type="ARBA" id="ARBA00004651"/>
    </source>
</evidence>
<organism evidence="12 13">
    <name type="scientific">Neolewinella litorea</name>
    <dbReference type="NCBI Taxonomy" id="2562452"/>
    <lineage>
        <taxon>Bacteria</taxon>
        <taxon>Pseudomonadati</taxon>
        <taxon>Bacteroidota</taxon>
        <taxon>Saprospiria</taxon>
        <taxon>Saprospirales</taxon>
        <taxon>Lewinellaceae</taxon>
        <taxon>Neolewinella</taxon>
    </lineage>
</organism>
<protein>
    <recommendedName>
        <fullName evidence="11">Fluoride-specific ion channel FluC</fullName>
    </recommendedName>
</protein>
<evidence type="ECO:0000256" key="9">
    <source>
        <dbReference type="ARBA" id="ARBA00035120"/>
    </source>
</evidence>
<gene>
    <name evidence="11 12" type="primary">crcB</name>
    <name evidence="11" type="synonym">fluC</name>
    <name evidence="12" type="ORF">E4021_09590</name>
</gene>
<feature type="transmembrane region" description="Helical" evidence="11">
    <location>
        <begin position="99"/>
        <end position="120"/>
    </location>
</feature>
<evidence type="ECO:0000256" key="3">
    <source>
        <dbReference type="ARBA" id="ARBA00022519"/>
    </source>
</evidence>
<keyword evidence="2 11" id="KW-1003">Cell membrane</keyword>
<evidence type="ECO:0000256" key="7">
    <source>
        <dbReference type="ARBA" id="ARBA00023136"/>
    </source>
</evidence>
<comment type="similarity">
    <text evidence="9 11">Belongs to the fluoride channel Fluc/FEX (TC 1.A.43) family.</text>
</comment>
<dbReference type="InterPro" id="IPR003691">
    <property type="entry name" value="FluC"/>
</dbReference>
<evidence type="ECO:0000256" key="5">
    <source>
        <dbReference type="ARBA" id="ARBA00022989"/>
    </source>
</evidence>
<dbReference type="GO" id="GO:0062054">
    <property type="term" value="F:fluoride channel activity"/>
    <property type="evidence" value="ECO:0007669"/>
    <property type="project" value="UniProtKB-UniRule"/>
</dbReference>
<keyword evidence="3" id="KW-0997">Cell inner membrane</keyword>
<reference evidence="12 13" key="1">
    <citation type="submission" date="2019-04" db="EMBL/GenBank/DDBJ databases">
        <title>Lewinella litorea sp. nov., isolated from a marine sand.</title>
        <authorList>
            <person name="Yoon J.-H."/>
        </authorList>
    </citation>
    <scope>NUCLEOTIDE SEQUENCE [LARGE SCALE GENOMIC DNA]</scope>
    <source>
        <strain evidence="12 13">HSMS-39</strain>
    </source>
</reference>
<dbReference type="PANTHER" id="PTHR28259:SF1">
    <property type="entry name" value="FLUORIDE EXPORT PROTEIN 1-RELATED"/>
    <property type="match status" value="1"/>
</dbReference>
<evidence type="ECO:0000256" key="11">
    <source>
        <dbReference type="HAMAP-Rule" id="MF_00454"/>
    </source>
</evidence>
<dbReference type="EMBL" id="SRSF01000003">
    <property type="protein sequence ID" value="THH39853.1"/>
    <property type="molecule type" value="Genomic_DNA"/>
</dbReference>
<feature type="binding site" evidence="11">
    <location>
        <position position="78"/>
    </location>
    <ligand>
        <name>Na(+)</name>
        <dbReference type="ChEBI" id="CHEBI:29101"/>
        <note>structural</note>
    </ligand>
</feature>
<dbReference type="OrthoDB" id="9815830at2"/>
<evidence type="ECO:0000256" key="4">
    <source>
        <dbReference type="ARBA" id="ARBA00022692"/>
    </source>
</evidence>
<feature type="transmembrane region" description="Helical" evidence="11">
    <location>
        <begin position="67"/>
        <end position="87"/>
    </location>
</feature>
<dbReference type="GO" id="GO:0046872">
    <property type="term" value="F:metal ion binding"/>
    <property type="evidence" value="ECO:0007669"/>
    <property type="project" value="UniProtKB-KW"/>
</dbReference>
<keyword evidence="4 11" id="KW-0812">Transmembrane</keyword>
<keyword evidence="6 11" id="KW-0406">Ion transport</keyword>
<comment type="activity regulation">
    <text evidence="11">Na(+) is not transported, but it plays an essential structural role and its presence is essential for fluoride channel function.</text>
</comment>
<comment type="subcellular location">
    <subcellularLocation>
        <location evidence="1 11">Cell membrane</location>
        <topology evidence="1 11">Multi-pass membrane protein</topology>
    </subcellularLocation>
</comment>
<keyword evidence="5 11" id="KW-1133">Transmembrane helix</keyword>
<evidence type="ECO:0000256" key="6">
    <source>
        <dbReference type="ARBA" id="ARBA00023065"/>
    </source>
</evidence>
<dbReference type="Pfam" id="PF02537">
    <property type="entry name" value="CRCB"/>
    <property type="match status" value="1"/>
</dbReference>
<accession>A0A4V6S252</accession>
<proteinExistence type="inferred from homology"/>
<comment type="function">
    <text evidence="11">Fluoride-specific ion channel. Important for reducing fluoride concentration in the cell, thus reducing its toxicity.</text>
</comment>
<name>A0A4V6S252_9BACT</name>
<evidence type="ECO:0000313" key="13">
    <source>
        <dbReference type="Proteomes" id="UP000308528"/>
    </source>
</evidence>
<dbReference type="AlphaFoldDB" id="A0A4V6S252"/>
<dbReference type="GO" id="GO:0005886">
    <property type="term" value="C:plasma membrane"/>
    <property type="evidence" value="ECO:0007669"/>
    <property type="project" value="UniProtKB-SubCell"/>
</dbReference>
<comment type="caution">
    <text evidence="12">The sequence shown here is derived from an EMBL/GenBank/DDBJ whole genome shotgun (WGS) entry which is preliminary data.</text>
</comment>
<feature type="binding site" evidence="11">
    <location>
        <position position="75"/>
    </location>
    <ligand>
        <name>Na(+)</name>
        <dbReference type="ChEBI" id="CHEBI:29101"/>
        <note>structural</note>
    </ligand>
</feature>
<evidence type="ECO:0000256" key="10">
    <source>
        <dbReference type="ARBA" id="ARBA00035585"/>
    </source>
</evidence>
<feature type="transmembrane region" description="Helical" evidence="11">
    <location>
        <begin position="37"/>
        <end position="55"/>
    </location>
</feature>
<keyword evidence="11" id="KW-0479">Metal-binding</keyword>
<dbReference type="GO" id="GO:0140114">
    <property type="term" value="P:cellular detoxification of fluoride"/>
    <property type="evidence" value="ECO:0007669"/>
    <property type="project" value="UniProtKB-UniRule"/>
</dbReference>
<dbReference type="RefSeq" id="WP_136458795.1">
    <property type="nucleotide sequence ID" value="NZ_SRSF01000003.1"/>
</dbReference>
<evidence type="ECO:0000313" key="12">
    <source>
        <dbReference type="EMBL" id="THH39853.1"/>
    </source>
</evidence>
<comment type="catalytic activity">
    <reaction evidence="10">
        <text>fluoride(in) = fluoride(out)</text>
        <dbReference type="Rhea" id="RHEA:76159"/>
        <dbReference type="ChEBI" id="CHEBI:17051"/>
    </reaction>
    <physiologicalReaction direction="left-to-right" evidence="10">
        <dbReference type="Rhea" id="RHEA:76160"/>
    </physiologicalReaction>
</comment>
<keyword evidence="8 11" id="KW-0407">Ion channel</keyword>
<keyword evidence="13" id="KW-1185">Reference proteome</keyword>